<evidence type="ECO:0000313" key="3">
    <source>
        <dbReference type="Proteomes" id="UP001175211"/>
    </source>
</evidence>
<proteinExistence type="predicted"/>
<evidence type="ECO:0000313" key="2">
    <source>
        <dbReference type="EMBL" id="KAK0440912.1"/>
    </source>
</evidence>
<dbReference type="GeneID" id="85349495"/>
<accession>A0AA39MNK4</accession>
<dbReference type="EMBL" id="JAUEPS010000073">
    <property type="protein sequence ID" value="KAK0440912.1"/>
    <property type="molecule type" value="Genomic_DNA"/>
</dbReference>
<reference evidence="2" key="1">
    <citation type="submission" date="2023-06" db="EMBL/GenBank/DDBJ databases">
        <authorList>
            <consortium name="Lawrence Berkeley National Laboratory"/>
            <person name="Ahrendt S."/>
            <person name="Sahu N."/>
            <person name="Indic B."/>
            <person name="Wong-Bajracharya J."/>
            <person name="Merenyi Z."/>
            <person name="Ke H.-M."/>
            <person name="Monk M."/>
            <person name="Kocsube S."/>
            <person name="Drula E."/>
            <person name="Lipzen A."/>
            <person name="Balint B."/>
            <person name="Henrissat B."/>
            <person name="Andreopoulos B."/>
            <person name="Martin F.M."/>
            <person name="Harder C.B."/>
            <person name="Rigling D."/>
            <person name="Ford K.L."/>
            <person name="Foster G.D."/>
            <person name="Pangilinan J."/>
            <person name="Papanicolaou A."/>
            <person name="Barry K."/>
            <person name="LaButti K."/>
            <person name="Viragh M."/>
            <person name="Koriabine M."/>
            <person name="Yan M."/>
            <person name="Riley R."/>
            <person name="Champramary S."/>
            <person name="Plett K.L."/>
            <person name="Tsai I.J."/>
            <person name="Slot J."/>
            <person name="Sipos G."/>
            <person name="Plett J."/>
            <person name="Nagy L.G."/>
            <person name="Grigoriev I.V."/>
        </authorList>
    </citation>
    <scope>NUCLEOTIDE SEQUENCE</scope>
    <source>
        <strain evidence="2">CCBAS 213</strain>
    </source>
</reference>
<organism evidence="2 3">
    <name type="scientific">Armillaria tabescens</name>
    <name type="common">Ringless honey mushroom</name>
    <name type="synonym">Agaricus tabescens</name>
    <dbReference type="NCBI Taxonomy" id="1929756"/>
    <lineage>
        <taxon>Eukaryota</taxon>
        <taxon>Fungi</taxon>
        <taxon>Dikarya</taxon>
        <taxon>Basidiomycota</taxon>
        <taxon>Agaricomycotina</taxon>
        <taxon>Agaricomycetes</taxon>
        <taxon>Agaricomycetidae</taxon>
        <taxon>Agaricales</taxon>
        <taxon>Marasmiineae</taxon>
        <taxon>Physalacriaceae</taxon>
        <taxon>Desarmillaria</taxon>
    </lineage>
</organism>
<name>A0AA39MNK4_ARMTA</name>
<dbReference type="AlphaFoldDB" id="A0AA39MNK4"/>
<comment type="caution">
    <text evidence="2">The sequence shown here is derived from an EMBL/GenBank/DDBJ whole genome shotgun (WGS) entry which is preliminary data.</text>
</comment>
<feature type="signal peptide" evidence="1">
    <location>
        <begin position="1"/>
        <end position="38"/>
    </location>
</feature>
<sequence>MKCATSVPLLPKVKFQACESFMVLLFACLSLVPGSCEGYSVSDENLVYRLINTAQVLRSSCQRRYSFGFISISISSTAIDVLSSQIHLLRTLAVMLPRWKVPVSPIDSSRKYGDRCCN</sequence>
<dbReference type="Proteomes" id="UP001175211">
    <property type="component" value="Unassembled WGS sequence"/>
</dbReference>
<feature type="chain" id="PRO_5041415450" description="Secreted protein" evidence="1">
    <location>
        <begin position="39"/>
        <end position="118"/>
    </location>
</feature>
<evidence type="ECO:0000256" key="1">
    <source>
        <dbReference type="SAM" id="SignalP"/>
    </source>
</evidence>
<keyword evidence="3" id="KW-1185">Reference proteome</keyword>
<keyword evidence="1" id="KW-0732">Signal</keyword>
<evidence type="ECO:0008006" key="4">
    <source>
        <dbReference type="Google" id="ProtNLM"/>
    </source>
</evidence>
<protein>
    <recommendedName>
        <fullName evidence="4">Secreted protein</fullName>
    </recommendedName>
</protein>
<dbReference type="RefSeq" id="XP_060323767.1">
    <property type="nucleotide sequence ID" value="XM_060465947.1"/>
</dbReference>
<gene>
    <name evidence="2" type="ORF">EV420DRAFT_1125998</name>
</gene>